<accession>A0A6P0UD22</accession>
<comment type="caution">
    <text evidence="1">The sequence shown here is derived from an EMBL/GenBank/DDBJ whole genome shotgun (WGS) entry which is preliminary data.</text>
</comment>
<reference evidence="1 2" key="1">
    <citation type="submission" date="2020-01" db="EMBL/GenBank/DDBJ databases">
        <title>Muriicola jejuensis KCTC 22299.</title>
        <authorList>
            <person name="Wang G."/>
        </authorList>
    </citation>
    <scope>NUCLEOTIDE SEQUENCE [LARGE SCALE GENOMIC DNA]</scope>
    <source>
        <strain evidence="1 2">KCTC 22299</strain>
    </source>
</reference>
<keyword evidence="2" id="KW-1185">Reference proteome</keyword>
<dbReference type="AlphaFoldDB" id="A0A6P0UD22"/>
<proteinExistence type="predicted"/>
<evidence type="ECO:0000313" key="2">
    <source>
        <dbReference type="Proteomes" id="UP000468443"/>
    </source>
</evidence>
<sequence length="121" mass="13770">MGNELSNSSEVLRKAASLDLYHNLVDQLVKDFALANISFQPRKEVSPAELTALLREKVYVLLLERFPDYLNLLYIIDVPENSLSSGETRDAADMAEEAAYLILKREWQKVWLKHSYRGGGV</sequence>
<organism evidence="1 2">
    <name type="scientific">Muriicola jejuensis</name>
    <dbReference type="NCBI Taxonomy" id="504488"/>
    <lineage>
        <taxon>Bacteria</taxon>
        <taxon>Pseudomonadati</taxon>
        <taxon>Bacteroidota</taxon>
        <taxon>Flavobacteriia</taxon>
        <taxon>Flavobacteriales</taxon>
        <taxon>Flavobacteriaceae</taxon>
        <taxon>Muriicola</taxon>
    </lineage>
</organism>
<gene>
    <name evidence="1" type="ORF">GWK09_03440</name>
</gene>
<dbReference type="Proteomes" id="UP000468443">
    <property type="component" value="Unassembled WGS sequence"/>
</dbReference>
<dbReference type="EMBL" id="JAABOP010000001">
    <property type="protein sequence ID" value="NER09558.1"/>
    <property type="molecule type" value="Genomic_DNA"/>
</dbReference>
<protein>
    <submittedName>
        <fullName evidence="1">Uncharacterized protein</fullName>
    </submittedName>
</protein>
<name>A0A6P0UD22_9FLAO</name>
<dbReference type="RefSeq" id="WP_163691608.1">
    <property type="nucleotide sequence ID" value="NZ_FXTW01000001.1"/>
</dbReference>
<evidence type="ECO:0000313" key="1">
    <source>
        <dbReference type="EMBL" id="NER09558.1"/>
    </source>
</evidence>